<protein>
    <submittedName>
        <fullName evidence="2">Uncharacterized protein</fullName>
    </submittedName>
</protein>
<keyword evidence="1" id="KW-0732">Signal</keyword>
<dbReference type="InParanoid" id="A0A1X7U113"/>
<reference evidence="3" key="1">
    <citation type="journal article" date="2010" name="Nature">
        <title>The Amphimedon queenslandica genome and the evolution of animal complexity.</title>
        <authorList>
            <person name="Srivastava M."/>
            <person name="Simakov O."/>
            <person name="Chapman J."/>
            <person name="Fahey B."/>
            <person name="Gauthier M.E."/>
            <person name="Mitros T."/>
            <person name="Richards G.S."/>
            <person name="Conaco C."/>
            <person name="Dacre M."/>
            <person name="Hellsten U."/>
            <person name="Larroux C."/>
            <person name="Putnam N.H."/>
            <person name="Stanke M."/>
            <person name="Adamska M."/>
            <person name="Darling A."/>
            <person name="Degnan S.M."/>
            <person name="Oakley T.H."/>
            <person name="Plachetzki D.C."/>
            <person name="Zhai Y."/>
            <person name="Adamski M."/>
            <person name="Calcino A."/>
            <person name="Cummins S.F."/>
            <person name="Goodstein D.M."/>
            <person name="Harris C."/>
            <person name="Jackson D.J."/>
            <person name="Leys S.P."/>
            <person name="Shu S."/>
            <person name="Woodcroft B.J."/>
            <person name="Vervoort M."/>
            <person name="Kosik K.S."/>
            <person name="Manning G."/>
            <person name="Degnan B.M."/>
            <person name="Rokhsar D.S."/>
        </authorList>
    </citation>
    <scope>NUCLEOTIDE SEQUENCE [LARGE SCALE GENOMIC DNA]</scope>
</reference>
<feature type="signal peptide" evidence="1">
    <location>
        <begin position="1"/>
        <end position="26"/>
    </location>
</feature>
<dbReference type="OrthoDB" id="166585at2759"/>
<dbReference type="EnsemblMetazoa" id="XM_011408041.1">
    <property type="protein sequence ID" value="XP_011406343.1"/>
    <property type="gene ID" value="LOC105314095"/>
</dbReference>
<accession>A0A1X7U113</accession>
<gene>
    <name evidence="2" type="primary">105314095</name>
</gene>
<reference evidence="2" key="2">
    <citation type="submission" date="2017-05" db="UniProtKB">
        <authorList>
            <consortium name="EnsemblMetazoa"/>
        </authorList>
    </citation>
    <scope>IDENTIFICATION</scope>
</reference>
<dbReference type="Proteomes" id="UP000007879">
    <property type="component" value="Unassembled WGS sequence"/>
</dbReference>
<feature type="chain" id="PRO_5010873648" evidence="1">
    <location>
        <begin position="27"/>
        <end position="259"/>
    </location>
</feature>
<dbReference type="InterPro" id="IPR006624">
    <property type="entry name" value="Beta-propeller_rpt_TECPR"/>
</dbReference>
<dbReference type="KEGG" id="aqu:105314095"/>
<keyword evidence="3" id="KW-1185">Reference proteome</keyword>
<evidence type="ECO:0000313" key="2">
    <source>
        <dbReference type="EnsemblMetazoa" id="Aqu2.1.21170_001"/>
    </source>
</evidence>
<dbReference type="SMART" id="SM00706">
    <property type="entry name" value="TECPR"/>
    <property type="match status" value="5"/>
</dbReference>
<proteinExistence type="predicted"/>
<evidence type="ECO:0000313" key="3">
    <source>
        <dbReference type="Proteomes" id="UP000007879"/>
    </source>
</evidence>
<sequence length="259" mass="28823">MNGPFCCRSIFVALLLAGMGNHAADATTAQWTKLYGTMSQVYANSVVLWSIDAQLKAYYCLRPCTGNWAHVGNSMVNIEVDAYYTWSIGADGYLYKKAMQNSGGWGKHTGWPHDMIDIASTRDSYMWFLHEDKSVSWIKHYNPTVHKVTGKFDQIDANSQHVYALNKTTNTISFRPVHGRGQWRTIPGQMKYVTAGTHEIFAIGVDDELYRCTIPCAGIWEQMGSPALPASNVVQLDATIDALFAVTSAGGIYRHELPL</sequence>
<evidence type="ECO:0000256" key="1">
    <source>
        <dbReference type="SAM" id="SignalP"/>
    </source>
</evidence>
<dbReference type="AlphaFoldDB" id="A0A1X7U113"/>
<organism evidence="2">
    <name type="scientific">Amphimedon queenslandica</name>
    <name type="common">Sponge</name>
    <dbReference type="NCBI Taxonomy" id="400682"/>
    <lineage>
        <taxon>Eukaryota</taxon>
        <taxon>Metazoa</taxon>
        <taxon>Porifera</taxon>
        <taxon>Demospongiae</taxon>
        <taxon>Heteroscleromorpha</taxon>
        <taxon>Haplosclerida</taxon>
        <taxon>Niphatidae</taxon>
        <taxon>Amphimedon</taxon>
    </lineage>
</organism>
<name>A0A1X7U113_AMPQE</name>
<dbReference type="EnsemblMetazoa" id="Aqu2.1.21170_001">
    <property type="protein sequence ID" value="Aqu2.1.21170_001"/>
    <property type="gene ID" value="Aqu2.1.21170"/>
</dbReference>